<dbReference type="KEGG" id="fak:FUA48_11155"/>
<dbReference type="OrthoDB" id="9833027at2"/>
<sequence length="155" mass="18294">MKKSLLLIIETILTMRYTIFLLCLCSLLVTSCKKRTDFEKMLIANQWVYYNHETLDSIDNGSFTFYMVFNEDGTNKTLYIKSDEKYNPFNCGMSEPEPEEEWSFNEEDSILIFNKIPLKLLSVTPDTILMERLDYGWKLNFINKSKFNSEGKFVK</sequence>
<name>A0A5B9FZC9_9FLAO</name>
<gene>
    <name evidence="1" type="ORF">FUA48_11155</name>
</gene>
<protein>
    <recommendedName>
        <fullName evidence="3">Lipocalin-like domain-containing protein</fullName>
    </recommendedName>
</protein>
<dbReference type="PROSITE" id="PS51257">
    <property type="entry name" value="PROKAR_LIPOPROTEIN"/>
    <property type="match status" value="1"/>
</dbReference>
<dbReference type="RefSeq" id="WP_147583605.1">
    <property type="nucleotide sequence ID" value="NZ_CP042831.1"/>
</dbReference>
<dbReference type="EMBL" id="CP042831">
    <property type="protein sequence ID" value="QEE50117.1"/>
    <property type="molecule type" value="Genomic_DNA"/>
</dbReference>
<keyword evidence="2" id="KW-1185">Reference proteome</keyword>
<organism evidence="1 2">
    <name type="scientific">Flavobacterium alkalisoli</name>
    <dbReference type="NCBI Taxonomy" id="2602769"/>
    <lineage>
        <taxon>Bacteria</taxon>
        <taxon>Pseudomonadati</taxon>
        <taxon>Bacteroidota</taxon>
        <taxon>Flavobacteriia</taxon>
        <taxon>Flavobacteriales</taxon>
        <taxon>Flavobacteriaceae</taxon>
        <taxon>Flavobacterium</taxon>
    </lineage>
</organism>
<evidence type="ECO:0000313" key="1">
    <source>
        <dbReference type="EMBL" id="QEE50117.1"/>
    </source>
</evidence>
<proteinExistence type="predicted"/>
<reference evidence="1 2" key="1">
    <citation type="submission" date="2019-08" db="EMBL/GenBank/DDBJ databases">
        <title>Flavobacterium alkalisoli sp. nov., isolated from rhizosphere soil of Suaeda salsa.</title>
        <authorList>
            <person name="Sun J.-Q."/>
            <person name="Xu L."/>
        </authorList>
    </citation>
    <scope>NUCLEOTIDE SEQUENCE [LARGE SCALE GENOMIC DNA]</scope>
    <source>
        <strain evidence="1 2">XS-5</strain>
    </source>
</reference>
<dbReference type="Proteomes" id="UP000321222">
    <property type="component" value="Chromosome"/>
</dbReference>
<accession>A0A5B9FZC9</accession>
<evidence type="ECO:0008006" key="3">
    <source>
        <dbReference type="Google" id="ProtNLM"/>
    </source>
</evidence>
<dbReference type="AlphaFoldDB" id="A0A5B9FZC9"/>
<evidence type="ECO:0000313" key="2">
    <source>
        <dbReference type="Proteomes" id="UP000321222"/>
    </source>
</evidence>